<dbReference type="PANTHER" id="PTHR33318:SF22">
    <property type="entry name" value="SUPPRESSOR PROTEIN SRP40-LIKE ISOFORM X1"/>
    <property type="match status" value="1"/>
</dbReference>
<sequence>MGCFLACFTASKRRKHHKSVNAFPSKDQSLEATEALPLTEPTKQEKAPKPSTESKAEVEKQLPCDAKQRVTFDLNVEANGESSTKEVNSSLVENNEEHKEETATILDSTVPSKVPSFNHRYQDCRSSLDEYEDVELQASDLDDDDNGDIDDTQRGVEEESSESLFSLSIDSRKHGFDAEIGEKEVSSAMPVRNFSEKEVKSAGSCQNARDRSQYVNSVLNPIENLTQWKEAQETPVPPPLKHEGKENASSELAMSIPVSAEPIFEMSNPNLKPKLSDLKPAEHEIGVDTSLSSWLIETETTPKSNASNSSVGNSGSGKANSPSKSHKDRPILGGWTVEELKQFSASSSPRKLRSQSPDETSIIIGTIGSYWIRTGQDMGSNSSSSGRGMSITPRKDTQTTEDQIVNFKHTPFEATLEGALNMGVAEA</sequence>
<evidence type="ECO:0000313" key="3">
    <source>
        <dbReference type="Proteomes" id="UP000796880"/>
    </source>
</evidence>
<feature type="region of interest" description="Disordered" evidence="1">
    <location>
        <begin position="299"/>
        <end position="336"/>
    </location>
</feature>
<feature type="compositionally biased region" description="Low complexity" evidence="1">
    <location>
        <begin position="303"/>
        <end position="321"/>
    </location>
</feature>
<reference evidence="2" key="1">
    <citation type="submission" date="2020-03" db="EMBL/GenBank/DDBJ databases">
        <title>A high-quality chromosome-level genome assembly of a woody plant with both climbing and erect habits, Rhamnella rubrinervis.</title>
        <authorList>
            <person name="Lu Z."/>
            <person name="Yang Y."/>
            <person name="Zhu X."/>
            <person name="Sun Y."/>
        </authorList>
    </citation>
    <scope>NUCLEOTIDE SEQUENCE</scope>
    <source>
        <strain evidence="2">BYM</strain>
        <tissue evidence="2">Leaf</tissue>
    </source>
</reference>
<organism evidence="2 3">
    <name type="scientific">Rhamnella rubrinervis</name>
    <dbReference type="NCBI Taxonomy" id="2594499"/>
    <lineage>
        <taxon>Eukaryota</taxon>
        <taxon>Viridiplantae</taxon>
        <taxon>Streptophyta</taxon>
        <taxon>Embryophyta</taxon>
        <taxon>Tracheophyta</taxon>
        <taxon>Spermatophyta</taxon>
        <taxon>Magnoliopsida</taxon>
        <taxon>eudicotyledons</taxon>
        <taxon>Gunneridae</taxon>
        <taxon>Pentapetalae</taxon>
        <taxon>rosids</taxon>
        <taxon>fabids</taxon>
        <taxon>Rosales</taxon>
        <taxon>Rhamnaceae</taxon>
        <taxon>rhamnoid group</taxon>
        <taxon>Rhamneae</taxon>
        <taxon>Rhamnella</taxon>
    </lineage>
</organism>
<dbReference type="OrthoDB" id="1925835at2759"/>
<dbReference type="InterPro" id="IPR039300">
    <property type="entry name" value="JASON"/>
</dbReference>
<feature type="compositionally biased region" description="Acidic residues" evidence="1">
    <location>
        <begin position="129"/>
        <end position="150"/>
    </location>
</feature>
<evidence type="ECO:0000313" key="2">
    <source>
        <dbReference type="EMBL" id="KAF3452363.1"/>
    </source>
</evidence>
<dbReference type="EMBL" id="VOIH02000002">
    <property type="protein sequence ID" value="KAF3452363.1"/>
    <property type="molecule type" value="Genomic_DNA"/>
</dbReference>
<feature type="compositionally biased region" description="Basic and acidic residues" evidence="1">
    <location>
        <begin position="42"/>
        <end position="70"/>
    </location>
</feature>
<evidence type="ECO:0000256" key="1">
    <source>
        <dbReference type="SAM" id="MobiDB-lite"/>
    </source>
</evidence>
<accession>A0A8K0MNN7</accession>
<proteinExistence type="predicted"/>
<comment type="caution">
    <text evidence="2">The sequence shown here is derived from an EMBL/GenBank/DDBJ whole genome shotgun (WGS) entry which is preliminary data.</text>
</comment>
<feature type="region of interest" description="Disordered" evidence="1">
    <location>
        <begin position="12"/>
        <end position="168"/>
    </location>
</feature>
<dbReference type="GO" id="GO:0007142">
    <property type="term" value="P:male meiosis II"/>
    <property type="evidence" value="ECO:0007669"/>
    <property type="project" value="InterPro"/>
</dbReference>
<name>A0A8K0MNN7_9ROSA</name>
<feature type="region of interest" description="Disordered" evidence="1">
    <location>
        <begin position="374"/>
        <end position="402"/>
    </location>
</feature>
<feature type="region of interest" description="Disordered" evidence="1">
    <location>
        <begin position="229"/>
        <end position="250"/>
    </location>
</feature>
<dbReference type="PANTHER" id="PTHR33318">
    <property type="entry name" value="ASPARTYL/GLUTAMYL-TRNA(ASN/GLN) AMIDOTRANSFERASE SUBUNIT"/>
    <property type="match status" value="1"/>
</dbReference>
<dbReference type="Proteomes" id="UP000796880">
    <property type="component" value="Unassembled WGS sequence"/>
</dbReference>
<gene>
    <name evidence="2" type="ORF">FNV43_RR02796</name>
</gene>
<keyword evidence="3" id="KW-1185">Reference proteome</keyword>
<protein>
    <submittedName>
        <fullName evidence="2">Uncharacterized protein</fullName>
    </submittedName>
</protein>
<feature type="compositionally biased region" description="Low complexity" evidence="1">
    <location>
        <begin position="378"/>
        <end position="390"/>
    </location>
</feature>
<dbReference type="AlphaFoldDB" id="A0A8K0MNN7"/>